<keyword evidence="5" id="KW-0539">Nucleus</keyword>
<feature type="region of interest" description="Disordered" evidence="6">
    <location>
        <begin position="708"/>
        <end position="729"/>
    </location>
</feature>
<dbReference type="SMART" id="SM01030">
    <property type="entry name" value="BHD_1"/>
    <property type="match status" value="1"/>
</dbReference>
<dbReference type="GO" id="GO:0005737">
    <property type="term" value="C:cytoplasm"/>
    <property type="evidence" value="ECO:0007669"/>
    <property type="project" value="TreeGrafter"/>
</dbReference>
<feature type="compositionally biased region" description="Acidic residues" evidence="6">
    <location>
        <begin position="519"/>
        <end position="532"/>
    </location>
</feature>
<feature type="compositionally biased region" description="Basic and acidic residues" evidence="6">
    <location>
        <begin position="795"/>
        <end position="807"/>
    </location>
</feature>
<evidence type="ECO:0000256" key="4">
    <source>
        <dbReference type="ARBA" id="ARBA00023204"/>
    </source>
</evidence>
<feature type="region of interest" description="Disordered" evidence="6">
    <location>
        <begin position="499"/>
        <end position="544"/>
    </location>
</feature>
<dbReference type="InterPro" id="IPR042488">
    <property type="entry name" value="Rad4_BHD3_sf"/>
</dbReference>
<dbReference type="InterPro" id="IPR018325">
    <property type="entry name" value="Rad4/PNGase_transGLS-fold"/>
</dbReference>
<feature type="domain" description="Rad4 beta-hairpin" evidence="8">
    <location>
        <begin position="569"/>
        <end position="641"/>
    </location>
</feature>
<feature type="domain" description="Rad4 beta-hairpin" evidence="7">
    <location>
        <begin position="421"/>
        <end position="472"/>
    </location>
</feature>
<feature type="region of interest" description="Disordered" evidence="6">
    <location>
        <begin position="98"/>
        <end position="241"/>
    </location>
</feature>
<evidence type="ECO:0000313" key="9">
    <source>
        <dbReference type="EMBL" id="EFN54241.1"/>
    </source>
</evidence>
<dbReference type="GO" id="GO:0003697">
    <property type="term" value="F:single-stranded DNA binding"/>
    <property type="evidence" value="ECO:0007669"/>
    <property type="project" value="TreeGrafter"/>
</dbReference>
<dbReference type="Gene3D" id="3.30.70.2460">
    <property type="entry name" value="Rad4, beta-hairpin domain BHD3"/>
    <property type="match status" value="1"/>
</dbReference>
<comment type="subcellular location">
    <subcellularLocation>
        <location evidence="1">Nucleus</location>
    </subcellularLocation>
</comment>
<dbReference type="PANTHER" id="PTHR12135">
    <property type="entry name" value="DNA REPAIR PROTEIN XP-C / RAD4"/>
    <property type="match status" value="1"/>
</dbReference>
<keyword evidence="10" id="KW-1185">Reference proteome</keyword>
<dbReference type="GO" id="GO:0071942">
    <property type="term" value="C:XPC complex"/>
    <property type="evidence" value="ECO:0007669"/>
    <property type="project" value="TreeGrafter"/>
</dbReference>
<evidence type="ECO:0000256" key="1">
    <source>
        <dbReference type="ARBA" id="ARBA00004123"/>
    </source>
</evidence>
<dbReference type="GO" id="GO:0006289">
    <property type="term" value="P:nucleotide-excision repair"/>
    <property type="evidence" value="ECO:0007669"/>
    <property type="project" value="InterPro"/>
</dbReference>
<dbReference type="InterPro" id="IPR018326">
    <property type="entry name" value="Rad4_beta-hairpin_dom1"/>
</dbReference>
<evidence type="ECO:0000259" key="8">
    <source>
        <dbReference type="SMART" id="SM01032"/>
    </source>
</evidence>
<dbReference type="SUPFAM" id="SSF54001">
    <property type="entry name" value="Cysteine proteinases"/>
    <property type="match status" value="1"/>
</dbReference>
<dbReference type="RefSeq" id="XP_005846343.1">
    <property type="nucleotide sequence ID" value="XM_005846281.1"/>
</dbReference>
<dbReference type="InterPro" id="IPR038765">
    <property type="entry name" value="Papain-like_cys_pep_sf"/>
</dbReference>
<evidence type="ECO:0000259" key="7">
    <source>
        <dbReference type="SMART" id="SM01030"/>
    </source>
</evidence>
<dbReference type="InParanoid" id="E1ZIY8"/>
<feature type="compositionally biased region" description="Gly residues" evidence="6">
    <location>
        <begin position="367"/>
        <end position="380"/>
    </location>
</feature>
<keyword evidence="4" id="KW-0234">DNA repair</keyword>
<comment type="similarity">
    <text evidence="2">Belongs to the XPC family.</text>
</comment>
<evidence type="ECO:0000313" key="10">
    <source>
        <dbReference type="Proteomes" id="UP000008141"/>
    </source>
</evidence>
<feature type="compositionally biased region" description="Gly residues" evidence="6">
    <location>
        <begin position="135"/>
        <end position="159"/>
    </location>
</feature>
<dbReference type="GO" id="GO:0000111">
    <property type="term" value="C:nucleotide-excision repair factor 2 complex"/>
    <property type="evidence" value="ECO:0007669"/>
    <property type="project" value="TreeGrafter"/>
</dbReference>
<dbReference type="OrthoDB" id="300780at2759"/>
<name>E1ZIY8_CHLVA</name>
<dbReference type="InterPro" id="IPR018328">
    <property type="entry name" value="Rad4_beta-hairpin_dom3"/>
</dbReference>
<feature type="region of interest" description="Disordered" evidence="6">
    <location>
        <begin position="750"/>
        <end position="807"/>
    </location>
</feature>
<dbReference type="Gene3D" id="3.90.260.10">
    <property type="entry name" value="Transglutaminase-like"/>
    <property type="match status" value="1"/>
</dbReference>
<dbReference type="PANTHER" id="PTHR12135:SF0">
    <property type="entry name" value="DNA REPAIR PROTEIN COMPLEMENTING XP-C CELLS"/>
    <property type="match status" value="1"/>
</dbReference>
<dbReference type="GO" id="GO:0006298">
    <property type="term" value="P:mismatch repair"/>
    <property type="evidence" value="ECO:0007669"/>
    <property type="project" value="TreeGrafter"/>
</dbReference>
<protein>
    <recommendedName>
        <fullName evidence="11">Rad4 beta-hairpin domain-containing protein</fullName>
    </recommendedName>
</protein>
<dbReference type="STRING" id="554065.E1ZIY8"/>
<evidence type="ECO:0000256" key="2">
    <source>
        <dbReference type="ARBA" id="ARBA00009525"/>
    </source>
</evidence>
<dbReference type="Proteomes" id="UP000008141">
    <property type="component" value="Unassembled WGS sequence"/>
</dbReference>
<gene>
    <name evidence="9" type="ORF">CHLNCDRAFT_135766</name>
</gene>
<evidence type="ECO:0008006" key="11">
    <source>
        <dbReference type="Google" id="ProtNLM"/>
    </source>
</evidence>
<dbReference type="KEGG" id="cvr:CHLNCDRAFT_135766"/>
<feature type="compositionally biased region" description="Basic residues" evidence="6">
    <location>
        <begin position="98"/>
        <end position="107"/>
    </location>
</feature>
<organism evidence="10">
    <name type="scientific">Chlorella variabilis</name>
    <name type="common">Green alga</name>
    <dbReference type="NCBI Taxonomy" id="554065"/>
    <lineage>
        <taxon>Eukaryota</taxon>
        <taxon>Viridiplantae</taxon>
        <taxon>Chlorophyta</taxon>
        <taxon>core chlorophytes</taxon>
        <taxon>Trebouxiophyceae</taxon>
        <taxon>Chlorellales</taxon>
        <taxon>Chlorellaceae</taxon>
        <taxon>Chlorella clade</taxon>
        <taxon>Chlorella</taxon>
    </lineage>
</organism>
<dbReference type="InterPro" id="IPR036985">
    <property type="entry name" value="Transglutaminase-like_sf"/>
</dbReference>
<dbReference type="InterPro" id="IPR018327">
    <property type="entry name" value="BHD_2"/>
</dbReference>
<dbReference type="InterPro" id="IPR004583">
    <property type="entry name" value="DNA_repair_Rad4"/>
</dbReference>
<dbReference type="Pfam" id="PF10404">
    <property type="entry name" value="BHD_2"/>
    <property type="match status" value="1"/>
</dbReference>
<keyword evidence="3" id="KW-0227">DNA damage</keyword>
<feature type="compositionally biased region" description="Low complexity" evidence="6">
    <location>
        <begin position="785"/>
        <end position="794"/>
    </location>
</feature>
<dbReference type="eggNOG" id="KOG2179">
    <property type="taxonomic scope" value="Eukaryota"/>
</dbReference>
<evidence type="ECO:0000256" key="5">
    <source>
        <dbReference type="ARBA" id="ARBA00023242"/>
    </source>
</evidence>
<evidence type="ECO:0000256" key="3">
    <source>
        <dbReference type="ARBA" id="ARBA00022763"/>
    </source>
</evidence>
<dbReference type="Pfam" id="PF10405">
    <property type="entry name" value="BHD_3"/>
    <property type="match status" value="1"/>
</dbReference>
<dbReference type="Pfam" id="PF10403">
    <property type="entry name" value="BHD_1"/>
    <property type="match status" value="1"/>
</dbReference>
<dbReference type="GO" id="GO:0003684">
    <property type="term" value="F:damaged DNA binding"/>
    <property type="evidence" value="ECO:0007669"/>
    <property type="project" value="InterPro"/>
</dbReference>
<dbReference type="GeneID" id="17353612"/>
<reference evidence="9 10" key="1">
    <citation type="journal article" date="2010" name="Plant Cell">
        <title>The Chlorella variabilis NC64A genome reveals adaptation to photosymbiosis, coevolution with viruses, and cryptic sex.</title>
        <authorList>
            <person name="Blanc G."/>
            <person name="Duncan G."/>
            <person name="Agarkova I."/>
            <person name="Borodovsky M."/>
            <person name="Gurnon J."/>
            <person name="Kuo A."/>
            <person name="Lindquist E."/>
            <person name="Lucas S."/>
            <person name="Pangilinan J."/>
            <person name="Polle J."/>
            <person name="Salamov A."/>
            <person name="Terry A."/>
            <person name="Yamada T."/>
            <person name="Dunigan D.D."/>
            <person name="Grigoriev I.V."/>
            <person name="Claverie J.M."/>
            <person name="Van Etten J.L."/>
        </authorList>
    </citation>
    <scope>NUCLEOTIDE SEQUENCE [LARGE SCALE GENOMIC DNA]</scope>
    <source>
        <strain evidence="9 10">NC64A</strain>
    </source>
</reference>
<dbReference type="Pfam" id="PF03835">
    <property type="entry name" value="Rad4"/>
    <property type="match status" value="1"/>
</dbReference>
<feature type="region of interest" description="Disordered" evidence="6">
    <location>
        <begin position="365"/>
        <end position="390"/>
    </location>
</feature>
<dbReference type="EMBL" id="GL433848">
    <property type="protein sequence ID" value="EFN54241.1"/>
    <property type="molecule type" value="Genomic_DNA"/>
</dbReference>
<evidence type="ECO:0000256" key="6">
    <source>
        <dbReference type="SAM" id="MobiDB-lite"/>
    </source>
</evidence>
<feature type="compositionally biased region" description="Gly residues" evidence="6">
    <location>
        <begin position="111"/>
        <end position="128"/>
    </location>
</feature>
<sequence>MAGDEAGSGGAPCPPAPLSAVEQAAAAVRDLVSGRAAQRVESERAAEARRHGLPDASAVHWLGPQGAAAVEEGSQPGCGPPWRNRMVLDRNRLMQLHQKARAQRKAARAGGFAGYPGGPHGGGRGGGPTAAAAGNSGGGRGRSGGGPGGGGSSRGGSDGSRGPRHASAVSAAVADGGGGGGAVPSSAAGNKRRTPSAAAAADAAAVGLDVPSVERSRQAERERQEQEEQQGEGQKRKRVGDLAEEAELAAALAASARDAGLAGGAAGMPAGAATFSARQPDVGQWVHVDPLTNSVDDAAAVAAKQPRERQPLPHVVALAGGGAKDVTQRYAADWLAAEKLRDEEWWRQTLAPLRRLEAAASLAAGAATGGDGSPGSGEGLGPRAAAAARRRQAAAEAAGQSAARLAAEREDAELEERAAHARLSLPSTMEGFRAHSAFVLERHIPRFCAVKPGAGKQGMHRGEPYFRRCDLADLHTAAKWRTDHGREVVPGEVERPYKRVKSRKRVGAGSPLTLNGGPEGEEEDEEEEEELDGGGAGVRSSDPSAPTTLLYGIWQTREWVPVAAADGSIPTNEHGNVEVPPLAKKMPAGLVHLDMPYVVNTCKALGVEHARALVGFARNRFPQVEGVVVWEEDQQRVVDAYLQAEREREERKRLKAEAEADAAWRMLLRAVLARVRLQQSYGPQQSQEQAGEAAMADAAAALLHQSGAAPPARAGAGKKRGGGRKSAATAAAAAPTAAAADVVDLAGSDSDDAVPSAGTAPPAALGLDLHQLRGKLEAQLSPAGQRQQQQQQQQREQHMADVHQEEI</sequence>
<accession>E1ZIY8</accession>
<dbReference type="AlphaFoldDB" id="E1ZIY8"/>
<dbReference type="SMART" id="SM01032">
    <property type="entry name" value="BHD_3"/>
    <property type="match status" value="1"/>
</dbReference>
<feature type="compositionally biased region" description="Basic and acidic residues" evidence="6">
    <location>
        <begin position="212"/>
        <end position="226"/>
    </location>
</feature>
<proteinExistence type="inferred from homology"/>